<evidence type="ECO:0000256" key="2">
    <source>
        <dbReference type="ARBA" id="ARBA00014286"/>
    </source>
</evidence>
<dbReference type="PANTHER" id="PTHR31571:SF1">
    <property type="entry name" value="ALTERED INHERITANCE OF MITOCHONDRIA PROTEIN 6"/>
    <property type="match status" value="1"/>
</dbReference>
<dbReference type="InterPro" id="IPR017946">
    <property type="entry name" value="PLC-like_Pdiesterase_TIM-brl"/>
</dbReference>
<dbReference type="FunCoup" id="C4JL57">
    <property type="interactions" value="5"/>
</dbReference>
<proteinExistence type="inferred from homology"/>
<dbReference type="VEuPathDB" id="FungiDB:UREG_00392"/>
<sequence>MPRFADSLNSLQPQSEPLLSDTDLNQSTWQGNGGRNDILHQGSLRDPSNTRRMMSFGRPLARFMVWLRSIGRGSDRKGDIEQGEFLTRRQTLGTLISLLFGIFVSFFPSYIDETVAIWGKPGGPGEDLAHWATDITADIRPVACHSHNDYWRRVPLYSAIQAGCIGVEADVWLFNHDLYVGHTKSSLTINRTLTSLYIDPLLSLLEKQNPATQFQPTRHNPPNGIFDTKPDQTLALLVDFKTNGSDIWPYLTSQLTPLRERGYLTHFNGTAVIKRPITVVATGNAPFDLVVGNSSYRDIFFDAPLAELSDAAPSSAKDAAVSIPYDFTNSYYASVSFRKSIGFPWRFQLSDTQRNLVKSQIKAAHDRGLKVRYWNTPSWPRSLRNLIWTDLIREGVDILNVDDLKGATKTDWSRSLRWNV</sequence>
<accession>C4JL57</accession>
<dbReference type="EMBL" id="CH476615">
    <property type="protein sequence ID" value="EEP75546.1"/>
    <property type="molecule type" value="Genomic_DNA"/>
</dbReference>
<evidence type="ECO:0000256" key="3">
    <source>
        <dbReference type="SAM" id="MobiDB-lite"/>
    </source>
</evidence>
<dbReference type="PANTHER" id="PTHR31571">
    <property type="entry name" value="ALTERED INHERITANCE OF MITOCHONDRIA PROTEIN 6"/>
    <property type="match status" value="1"/>
</dbReference>
<dbReference type="KEGG" id="ure:UREG_00392"/>
<evidence type="ECO:0000313" key="4">
    <source>
        <dbReference type="EMBL" id="EEP75546.1"/>
    </source>
</evidence>
<dbReference type="HOGENOM" id="CLU_031561_2_0_1"/>
<comment type="similarity">
    <text evidence="1">Belongs to the AIM6 family.</text>
</comment>
<dbReference type="RefSeq" id="XP_002540879.1">
    <property type="nucleotide sequence ID" value="XM_002540833.1"/>
</dbReference>
<reference evidence="5" key="1">
    <citation type="journal article" date="2009" name="Genome Res.">
        <title>Comparative genomic analyses of the human fungal pathogens Coccidioides and their relatives.</title>
        <authorList>
            <person name="Sharpton T.J."/>
            <person name="Stajich J.E."/>
            <person name="Rounsley S.D."/>
            <person name="Gardner M.J."/>
            <person name="Wortman J.R."/>
            <person name="Jordar V.S."/>
            <person name="Maiti R."/>
            <person name="Kodira C.D."/>
            <person name="Neafsey D.E."/>
            <person name="Zeng Q."/>
            <person name="Hung C.-Y."/>
            <person name="McMahan C."/>
            <person name="Muszewska A."/>
            <person name="Grynberg M."/>
            <person name="Mandel M.A."/>
            <person name="Kellner E.M."/>
            <person name="Barker B.M."/>
            <person name="Galgiani J.N."/>
            <person name="Orbach M.J."/>
            <person name="Kirkland T.N."/>
            <person name="Cole G.T."/>
            <person name="Henn M.R."/>
            <person name="Birren B.W."/>
            <person name="Taylor J.W."/>
        </authorList>
    </citation>
    <scope>NUCLEOTIDE SEQUENCE [LARGE SCALE GENOMIC DNA]</scope>
    <source>
        <strain evidence="5">UAMH 1704</strain>
    </source>
</reference>
<protein>
    <recommendedName>
        <fullName evidence="2">Altered inheritance of mitochondria protein 6</fullName>
    </recommendedName>
</protein>
<dbReference type="GO" id="GO:0008081">
    <property type="term" value="F:phosphoric diester hydrolase activity"/>
    <property type="evidence" value="ECO:0007669"/>
    <property type="project" value="InterPro"/>
</dbReference>
<dbReference type="InterPro" id="IPR039559">
    <property type="entry name" value="AIM6_PI-PLC-like_dom"/>
</dbReference>
<dbReference type="eggNOG" id="ENOG502QVA8">
    <property type="taxonomic scope" value="Eukaryota"/>
</dbReference>
<dbReference type="SUPFAM" id="SSF51695">
    <property type="entry name" value="PLC-like phosphodiesterases"/>
    <property type="match status" value="1"/>
</dbReference>
<dbReference type="GeneID" id="8444475"/>
<name>C4JL57_UNCRE</name>
<dbReference type="OrthoDB" id="4153866at2759"/>
<evidence type="ECO:0000313" key="5">
    <source>
        <dbReference type="Proteomes" id="UP000002058"/>
    </source>
</evidence>
<dbReference type="GO" id="GO:0006629">
    <property type="term" value="P:lipid metabolic process"/>
    <property type="evidence" value="ECO:0007669"/>
    <property type="project" value="InterPro"/>
</dbReference>
<evidence type="ECO:0000256" key="1">
    <source>
        <dbReference type="ARBA" id="ARBA00008858"/>
    </source>
</evidence>
<feature type="compositionally biased region" description="Polar residues" evidence="3">
    <location>
        <begin position="7"/>
        <end position="30"/>
    </location>
</feature>
<dbReference type="InterPro" id="IPR051236">
    <property type="entry name" value="HAT_RTT109-like"/>
</dbReference>
<keyword evidence="5" id="KW-1185">Reference proteome</keyword>
<dbReference type="OMA" id="HWGCTGV"/>
<dbReference type="Proteomes" id="UP000002058">
    <property type="component" value="Unassembled WGS sequence"/>
</dbReference>
<dbReference type="CDD" id="cd08577">
    <property type="entry name" value="PI-PLCc_GDPD_SF_unchar3"/>
    <property type="match status" value="1"/>
</dbReference>
<organism evidence="4 5">
    <name type="scientific">Uncinocarpus reesii (strain UAMH 1704)</name>
    <dbReference type="NCBI Taxonomy" id="336963"/>
    <lineage>
        <taxon>Eukaryota</taxon>
        <taxon>Fungi</taxon>
        <taxon>Dikarya</taxon>
        <taxon>Ascomycota</taxon>
        <taxon>Pezizomycotina</taxon>
        <taxon>Eurotiomycetes</taxon>
        <taxon>Eurotiomycetidae</taxon>
        <taxon>Onygenales</taxon>
        <taxon>Onygenaceae</taxon>
        <taxon>Uncinocarpus</taxon>
    </lineage>
</organism>
<feature type="region of interest" description="Disordered" evidence="3">
    <location>
        <begin position="1"/>
        <end position="51"/>
    </location>
</feature>
<gene>
    <name evidence="4" type="ORF">UREG_00392</name>
</gene>
<dbReference type="AlphaFoldDB" id="C4JL57"/>
<dbReference type="InParanoid" id="C4JL57"/>